<dbReference type="EMBL" id="FOMZ01000007">
    <property type="protein sequence ID" value="SFE08852.1"/>
    <property type="molecule type" value="Genomic_DNA"/>
</dbReference>
<organism evidence="2 3">
    <name type="scientific">Actinopolyspora alba</name>
    <dbReference type="NCBI Taxonomy" id="673379"/>
    <lineage>
        <taxon>Bacteria</taxon>
        <taxon>Bacillati</taxon>
        <taxon>Actinomycetota</taxon>
        <taxon>Actinomycetes</taxon>
        <taxon>Actinopolysporales</taxon>
        <taxon>Actinopolysporaceae</taxon>
        <taxon>Actinopolyspora</taxon>
        <taxon>Actinopolyspora alba group</taxon>
    </lineage>
</organism>
<dbReference type="AlphaFoldDB" id="A0A1I1XNB8"/>
<evidence type="ECO:0000313" key="2">
    <source>
        <dbReference type="EMBL" id="SFE08852.1"/>
    </source>
</evidence>
<sequence length="82" mass="8704">MASDNPLWSGPTNTESAGDPTRTVRVWIDHTGTVHERHTRDTGRTLCGLNAGPDHDIERGPRICATCVGIHLDAEASGANTG</sequence>
<keyword evidence="3" id="KW-1185">Reference proteome</keyword>
<dbReference type="Proteomes" id="UP000198716">
    <property type="component" value="Unassembled WGS sequence"/>
</dbReference>
<name>A0A1I1XNB8_9ACTN</name>
<reference evidence="3" key="1">
    <citation type="submission" date="2016-10" db="EMBL/GenBank/DDBJ databases">
        <authorList>
            <person name="Varghese N."/>
            <person name="Submissions S."/>
        </authorList>
    </citation>
    <scope>NUCLEOTIDE SEQUENCE [LARGE SCALE GENOMIC DNA]</scope>
    <source>
        <strain evidence="3">DSM 45004</strain>
    </source>
</reference>
<feature type="region of interest" description="Disordered" evidence="1">
    <location>
        <begin position="1"/>
        <end position="21"/>
    </location>
</feature>
<protein>
    <submittedName>
        <fullName evidence="2">Uncharacterized protein</fullName>
    </submittedName>
</protein>
<proteinExistence type="predicted"/>
<gene>
    <name evidence="2" type="ORF">SAMN04487819_107296</name>
</gene>
<accession>A0A1I1XNB8</accession>
<evidence type="ECO:0000313" key="3">
    <source>
        <dbReference type="Proteomes" id="UP000198716"/>
    </source>
</evidence>
<evidence type="ECO:0000256" key="1">
    <source>
        <dbReference type="SAM" id="MobiDB-lite"/>
    </source>
</evidence>